<dbReference type="PANTHER" id="PTHR23099:SF0">
    <property type="entry name" value="GERM CELL NUCLEAR ACIDIC PROTEIN"/>
    <property type="match status" value="1"/>
</dbReference>
<dbReference type="CDD" id="cd00084">
    <property type="entry name" value="HMG-box_SF"/>
    <property type="match status" value="1"/>
</dbReference>
<evidence type="ECO:0000313" key="3">
    <source>
        <dbReference type="EMBL" id="KAK9811089.1"/>
    </source>
</evidence>
<dbReference type="EMBL" id="JALJOQ010000011">
    <property type="protein sequence ID" value="KAK9811089.1"/>
    <property type="molecule type" value="Genomic_DNA"/>
</dbReference>
<protein>
    <recommendedName>
        <fullName evidence="2">SprT-like domain-containing protein</fullName>
    </recommendedName>
</protein>
<organism evidence="3 4">
    <name type="scientific">Symbiochloris irregularis</name>
    <dbReference type="NCBI Taxonomy" id="706552"/>
    <lineage>
        <taxon>Eukaryota</taxon>
        <taxon>Viridiplantae</taxon>
        <taxon>Chlorophyta</taxon>
        <taxon>core chlorophytes</taxon>
        <taxon>Trebouxiophyceae</taxon>
        <taxon>Trebouxiales</taxon>
        <taxon>Trebouxiaceae</taxon>
        <taxon>Symbiochloris</taxon>
    </lineage>
</organism>
<feature type="compositionally biased region" description="Polar residues" evidence="1">
    <location>
        <begin position="300"/>
        <end position="311"/>
    </location>
</feature>
<sequence>MDNRNAAAVAAPVRQPSASVSELQRASSEASSGLAALSSSPSSAGVQTRGAAGSVQLSVEVDSHNSTACLQRGLSVASGTSDALSEGQMLLFRQRLKADMDSGGEAASSDEDDWQVPRTMPLSQAQLSCRRIVTDSSSDEGNDHSPTASCGSSNSLPIRHTQASVVGGDQSPKAVDLPPLSPSLSPSGSFADALSGQGSPSRSNSLRQSLSAQRSPVSDYHSVASQRSSPVVPSSSRRMPLDILSDGSPSRAGEARLDESAGALRHAMSGNRPGARRRITFADQNLATEAGPSWLPTLAASQEARQQQQHLQPVHDDSSSDEDLGTCMIGASTVKRQPSRWRIDSSDSEGDQASKAGKTPSQLQQGGEGAVEALTAAQFKRQRSALAQQLFSLYNAQVFQGRLPQDLDISWNSKLTTTAGLTQYQRSAHTGKDELQYTAQVQLSSKVVDCYEKLQRTLLHELCHVAAWLLDHVAKPPHGAAFKVWAIKAMRAFPGLEVTTCHTYAIHMPHQWQCSNGRCGQMYRRFTKSLDTSKRCCGVCRHPLTYLGKFSADGTESRARNGNSFSAFVKQNFAAVKAAQGPATPHREVMRELSNRWREREGAAD</sequence>
<dbReference type="SMART" id="SM00731">
    <property type="entry name" value="SprT"/>
    <property type="match status" value="1"/>
</dbReference>
<feature type="compositionally biased region" description="Polar residues" evidence="1">
    <location>
        <begin position="144"/>
        <end position="164"/>
    </location>
</feature>
<feature type="region of interest" description="Disordered" evidence="1">
    <location>
        <begin position="1"/>
        <end position="52"/>
    </location>
</feature>
<feature type="region of interest" description="Disordered" evidence="1">
    <location>
        <begin position="101"/>
        <end position="276"/>
    </location>
</feature>
<feature type="domain" description="SprT-like" evidence="2">
    <location>
        <begin position="384"/>
        <end position="547"/>
    </location>
</feature>
<feature type="compositionally biased region" description="Low complexity" evidence="1">
    <location>
        <begin position="1"/>
        <end position="45"/>
    </location>
</feature>
<dbReference type="InterPro" id="IPR006640">
    <property type="entry name" value="SprT-like_domain"/>
</dbReference>
<dbReference type="Pfam" id="PF10263">
    <property type="entry name" value="SprT-like"/>
    <property type="match status" value="1"/>
</dbReference>
<accession>A0AAW1PNF4</accession>
<proteinExistence type="predicted"/>
<dbReference type="GO" id="GO:0005634">
    <property type="term" value="C:nucleus"/>
    <property type="evidence" value="ECO:0007669"/>
    <property type="project" value="TreeGrafter"/>
</dbReference>
<comment type="caution">
    <text evidence="3">The sequence shown here is derived from an EMBL/GenBank/DDBJ whole genome shotgun (WGS) entry which is preliminary data.</text>
</comment>
<dbReference type="GO" id="GO:0006950">
    <property type="term" value="P:response to stress"/>
    <property type="evidence" value="ECO:0007669"/>
    <property type="project" value="UniProtKB-ARBA"/>
</dbReference>
<gene>
    <name evidence="3" type="ORF">WJX73_001706</name>
</gene>
<reference evidence="3 4" key="1">
    <citation type="journal article" date="2024" name="Nat. Commun.">
        <title>Phylogenomics reveals the evolutionary origins of lichenization in chlorophyte algae.</title>
        <authorList>
            <person name="Puginier C."/>
            <person name="Libourel C."/>
            <person name="Otte J."/>
            <person name="Skaloud P."/>
            <person name="Haon M."/>
            <person name="Grisel S."/>
            <person name="Petersen M."/>
            <person name="Berrin J.G."/>
            <person name="Delaux P.M."/>
            <person name="Dal Grande F."/>
            <person name="Keller J."/>
        </authorList>
    </citation>
    <scope>NUCLEOTIDE SEQUENCE [LARGE SCALE GENOMIC DNA]</scope>
    <source>
        <strain evidence="3 4">SAG 2036</strain>
    </source>
</reference>
<evidence type="ECO:0000313" key="4">
    <source>
        <dbReference type="Proteomes" id="UP001465755"/>
    </source>
</evidence>
<dbReference type="AlphaFoldDB" id="A0AAW1PNF4"/>
<keyword evidence="4" id="KW-1185">Reference proteome</keyword>
<feature type="region of interest" description="Disordered" evidence="1">
    <location>
        <begin position="300"/>
        <end position="369"/>
    </location>
</feature>
<name>A0AAW1PNF4_9CHLO</name>
<dbReference type="Proteomes" id="UP001465755">
    <property type="component" value="Unassembled WGS sequence"/>
</dbReference>
<feature type="compositionally biased region" description="Low complexity" evidence="1">
    <location>
        <begin position="222"/>
        <end position="238"/>
    </location>
</feature>
<evidence type="ECO:0000256" key="1">
    <source>
        <dbReference type="SAM" id="MobiDB-lite"/>
    </source>
</evidence>
<evidence type="ECO:0000259" key="2">
    <source>
        <dbReference type="SMART" id="SM00731"/>
    </source>
</evidence>
<feature type="compositionally biased region" description="Polar residues" evidence="1">
    <location>
        <begin position="196"/>
        <end position="216"/>
    </location>
</feature>
<dbReference type="PANTHER" id="PTHR23099">
    <property type="entry name" value="TRANSCRIPTIONAL REGULATOR"/>
    <property type="match status" value="1"/>
</dbReference>